<evidence type="ECO:0000259" key="10">
    <source>
        <dbReference type="PROSITE" id="PS50109"/>
    </source>
</evidence>
<dbReference type="SMART" id="SM00387">
    <property type="entry name" value="HATPase_c"/>
    <property type="match status" value="1"/>
</dbReference>
<dbReference type="STRING" id="417373.GCA_001570685_00324"/>
<keyword evidence="6 12" id="KW-0418">Kinase</keyword>
<keyword evidence="8 9" id="KW-0472">Membrane</keyword>
<dbReference type="SUPFAM" id="SSF47384">
    <property type="entry name" value="Homodimeric domain of signal transducing histidine kinase"/>
    <property type="match status" value="1"/>
</dbReference>
<evidence type="ECO:0000259" key="11">
    <source>
        <dbReference type="PROSITE" id="PS50885"/>
    </source>
</evidence>
<evidence type="ECO:0000256" key="7">
    <source>
        <dbReference type="ARBA" id="ARBA00023012"/>
    </source>
</evidence>
<dbReference type="Gene3D" id="1.10.287.130">
    <property type="match status" value="1"/>
</dbReference>
<comment type="catalytic activity">
    <reaction evidence="1">
        <text>ATP + protein L-histidine = ADP + protein N-phospho-L-histidine.</text>
        <dbReference type="EC" id="2.7.13.3"/>
    </reaction>
</comment>
<dbReference type="CDD" id="cd06225">
    <property type="entry name" value="HAMP"/>
    <property type="match status" value="1"/>
</dbReference>
<dbReference type="FunFam" id="1.10.287.130:FF:000001">
    <property type="entry name" value="Two-component sensor histidine kinase"/>
    <property type="match status" value="1"/>
</dbReference>
<dbReference type="SUPFAM" id="SSF55874">
    <property type="entry name" value="ATPase domain of HSP90 chaperone/DNA topoisomerase II/histidine kinase"/>
    <property type="match status" value="1"/>
</dbReference>
<dbReference type="InterPro" id="IPR004358">
    <property type="entry name" value="Sig_transdc_His_kin-like_C"/>
</dbReference>
<dbReference type="GO" id="GO:0009927">
    <property type="term" value="F:histidine phosphotransfer kinase activity"/>
    <property type="evidence" value="ECO:0007669"/>
    <property type="project" value="TreeGrafter"/>
</dbReference>
<dbReference type="GO" id="GO:0000155">
    <property type="term" value="F:phosphorelay sensor kinase activity"/>
    <property type="evidence" value="ECO:0007669"/>
    <property type="project" value="InterPro"/>
</dbReference>
<evidence type="ECO:0000313" key="12">
    <source>
        <dbReference type="EMBL" id="KRL94884.1"/>
    </source>
</evidence>
<dbReference type="PRINTS" id="PR00344">
    <property type="entry name" value="BCTRLSENSOR"/>
</dbReference>
<evidence type="ECO:0000256" key="6">
    <source>
        <dbReference type="ARBA" id="ARBA00022777"/>
    </source>
</evidence>
<proteinExistence type="predicted"/>
<dbReference type="SMART" id="SM00304">
    <property type="entry name" value="HAMP"/>
    <property type="match status" value="1"/>
</dbReference>
<name>A0A0R1UPY0_9LACO</name>
<feature type="domain" description="Histidine kinase" evidence="10">
    <location>
        <begin position="277"/>
        <end position="493"/>
    </location>
</feature>
<dbReference type="RefSeq" id="WP_056995458.1">
    <property type="nucleotide sequence ID" value="NZ_AZGC01000026.1"/>
</dbReference>
<comment type="subcellular location">
    <subcellularLocation>
        <location evidence="2">Membrane</location>
    </subcellularLocation>
</comment>
<keyword evidence="9" id="KW-0812">Transmembrane</keyword>
<feature type="transmembrane region" description="Helical" evidence="9">
    <location>
        <begin position="186"/>
        <end position="209"/>
    </location>
</feature>
<dbReference type="OrthoDB" id="3436at2"/>
<dbReference type="Pfam" id="PF00672">
    <property type="entry name" value="HAMP"/>
    <property type="match status" value="1"/>
</dbReference>
<sequence length="495" mass="56244">MRMLYKQMLAFTMVIMTMVIMMLVAFISNNESRMYQSTWARLAQDTQVIVKSSIQYQDHQLVINPISMQAQGQILDNQKVDVVIYNAKHRSIYHTNGLSLSISKKQWQQLEAGQSVYQRIVQASDNHRLAKNEVKLTGYANHTQRAKLKHQRVTAVLRPYFYHGKLVTVVAAVTNLNQLRQENHKILLTMVNAMLAGLIVALIVSYWIARSMSRRITKIRQATKQVTAGDYSVNLALPGNDEFSALSNDFNEMTSTLNAQRTEISAQEERRNSLLANAAHELRTPLTTINGLIEGMQYGAIEPEDYEQSLGLMAQETQRLIRLVNETLDFEKVRTNKVALVPEEFDASVMLHNLVTQLGKKAKANDDEVILKTPAKLMMYADQDRIVQILFNILQNAIQFTEHGQITVQGRETTTGIEFEIQDTGIGMTQAQIDQIWERFYKADPSRMRTQYGETGLGMSIVRHLVELHHGKVTVTSQPNQGTTVTVWIPKVDHN</sequence>
<dbReference type="AlphaFoldDB" id="A0A0R1UPY0"/>
<dbReference type="InterPro" id="IPR003660">
    <property type="entry name" value="HAMP_dom"/>
</dbReference>
<keyword evidence="9" id="KW-1133">Transmembrane helix</keyword>
<evidence type="ECO:0000256" key="1">
    <source>
        <dbReference type="ARBA" id="ARBA00000085"/>
    </source>
</evidence>
<keyword evidence="4" id="KW-0597">Phosphoprotein</keyword>
<feature type="transmembrane region" description="Helical" evidence="9">
    <location>
        <begin position="7"/>
        <end position="27"/>
    </location>
</feature>
<gene>
    <name evidence="12" type="ORF">FC21_GL000927</name>
</gene>
<dbReference type="SUPFAM" id="SSF158472">
    <property type="entry name" value="HAMP domain-like"/>
    <property type="match status" value="1"/>
</dbReference>
<evidence type="ECO:0000313" key="13">
    <source>
        <dbReference type="Proteomes" id="UP000051084"/>
    </source>
</evidence>
<dbReference type="Gene3D" id="6.10.340.10">
    <property type="match status" value="1"/>
</dbReference>
<dbReference type="EC" id="2.7.13.3" evidence="3"/>
<dbReference type="CDD" id="cd00082">
    <property type="entry name" value="HisKA"/>
    <property type="match status" value="1"/>
</dbReference>
<dbReference type="InterPro" id="IPR036890">
    <property type="entry name" value="HATPase_C_sf"/>
</dbReference>
<dbReference type="EMBL" id="AZGC01000026">
    <property type="protein sequence ID" value="KRL94884.1"/>
    <property type="molecule type" value="Genomic_DNA"/>
</dbReference>
<accession>A0A0R1UPY0</accession>
<evidence type="ECO:0000256" key="2">
    <source>
        <dbReference type="ARBA" id="ARBA00004370"/>
    </source>
</evidence>
<dbReference type="PROSITE" id="PS50885">
    <property type="entry name" value="HAMP"/>
    <property type="match status" value="1"/>
</dbReference>
<dbReference type="Pfam" id="PF00512">
    <property type="entry name" value="HisKA"/>
    <property type="match status" value="1"/>
</dbReference>
<feature type="domain" description="HAMP" evidence="11">
    <location>
        <begin position="210"/>
        <end position="262"/>
    </location>
</feature>
<dbReference type="PANTHER" id="PTHR43047">
    <property type="entry name" value="TWO-COMPONENT HISTIDINE PROTEIN KINASE"/>
    <property type="match status" value="1"/>
</dbReference>
<evidence type="ECO:0000256" key="3">
    <source>
        <dbReference type="ARBA" id="ARBA00012438"/>
    </source>
</evidence>
<evidence type="ECO:0000256" key="4">
    <source>
        <dbReference type="ARBA" id="ARBA00022553"/>
    </source>
</evidence>
<keyword evidence="5" id="KW-0808">Transferase</keyword>
<keyword evidence="13" id="KW-1185">Reference proteome</keyword>
<dbReference type="GO" id="GO:0005886">
    <property type="term" value="C:plasma membrane"/>
    <property type="evidence" value="ECO:0007669"/>
    <property type="project" value="TreeGrafter"/>
</dbReference>
<dbReference type="PANTHER" id="PTHR43047:SF72">
    <property type="entry name" value="OSMOSENSING HISTIDINE PROTEIN KINASE SLN1"/>
    <property type="match status" value="1"/>
</dbReference>
<dbReference type="PROSITE" id="PS50109">
    <property type="entry name" value="HIS_KIN"/>
    <property type="match status" value="1"/>
</dbReference>
<dbReference type="FunFam" id="3.30.565.10:FF:000006">
    <property type="entry name" value="Sensor histidine kinase WalK"/>
    <property type="match status" value="1"/>
</dbReference>
<dbReference type="InterPro" id="IPR003594">
    <property type="entry name" value="HATPase_dom"/>
</dbReference>
<dbReference type="InterPro" id="IPR003661">
    <property type="entry name" value="HisK_dim/P_dom"/>
</dbReference>
<dbReference type="Proteomes" id="UP000051084">
    <property type="component" value="Unassembled WGS sequence"/>
</dbReference>
<keyword evidence="7" id="KW-0902">Two-component regulatory system</keyword>
<dbReference type="SMART" id="SM00388">
    <property type="entry name" value="HisKA"/>
    <property type="match status" value="1"/>
</dbReference>
<dbReference type="PATRIC" id="fig|1423742.4.peg.968"/>
<dbReference type="Pfam" id="PF02518">
    <property type="entry name" value="HATPase_c"/>
    <property type="match status" value="1"/>
</dbReference>
<dbReference type="Gene3D" id="3.30.565.10">
    <property type="entry name" value="Histidine kinase-like ATPase, C-terminal domain"/>
    <property type="match status" value="1"/>
</dbReference>
<dbReference type="InterPro" id="IPR036097">
    <property type="entry name" value="HisK_dim/P_sf"/>
</dbReference>
<protein>
    <recommendedName>
        <fullName evidence="3">histidine kinase</fullName>
        <ecNumber evidence="3">2.7.13.3</ecNumber>
    </recommendedName>
</protein>
<evidence type="ECO:0000256" key="8">
    <source>
        <dbReference type="ARBA" id="ARBA00023136"/>
    </source>
</evidence>
<dbReference type="InterPro" id="IPR005467">
    <property type="entry name" value="His_kinase_dom"/>
</dbReference>
<evidence type="ECO:0000256" key="5">
    <source>
        <dbReference type="ARBA" id="ARBA00022679"/>
    </source>
</evidence>
<evidence type="ECO:0000256" key="9">
    <source>
        <dbReference type="SAM" id="Phobius"/>
    </source>
</evidence>
<comment type="caution">
    <text evidence="12">The sequence shown here is derived from an EMBL/GenBank/DDBJ whole genome shotgun (WGS) entry which is preliminary data.</text>
</comment>
<organism evidence="12 13">
    <name type="scientific">Limosilactobacillus equigenerosi DSM 18793 = JCM 14505</name>
    <dbReference type="NCBI Taxonomy" id="1423742"/>
    <lineage>
        <taxon>Bacteria</taxon>
        <taxon>Bacillati</taxon>
        <taxon>Bacillota</taxon>
        <taxon>Bacilli</taxon>
        <taxon>Lactobacillales</taxon>
        <taxon>Lactobacillaceae</taxon>
        <taxon>Limosilactobacillus</taxon>
    </lineage>
</organism>
<reference evidence="12 13" key="1">
    <citation type="journal article" date="2015" name="Genome Announc.">
        <title>Expanding the biotechnology potential of lactobacilli through comparative genomics of 213 strains and associated genera.</title>
        <authorList>
            <person name="Sun Z."/>
            <person name="Harris H.M."/>
            <person name="McCann A."/>
            <person name="Guo C."/>
            <person name="Argimon S."/>
            <person name="Zhang W."/>
            <person name="Yang X."/>
            <person name="Jeffery I.B."/>
            <person name="Cooney J.C."/>
            <person name="Kagawa T.F."/>
            <person name="Liu W."/>
            <person name="Song Y."/>
            <person name="Salvetti E."/>
            <person name="Wrobel A."/>
            <person name="Rasinkangas P."/>
            <person name="Parkhill J."/>
            <person name="Rea M.C."/>
            <person name="O'Sullivan O."/>
            <person name="Ritari J."/>
            <person name="Douillard F.P."/>
            <person name="Paul Ross R."/>
            <person name="Yang R."/>
            <person name="Briner A.E."/>
            <person name="Felis G.E."/>
            <person name="de Vos W.M."/>
            <person name="Barrangou R."/>
            <person name="Klaenhammer T.R."/>
            <person name="Caufield P.W."/>
            <person name="Cui Y."/>
            <person name="Zhang H."/>
            <person name="O'Toole P.W."/>
        </authorList>
    </citation>
    <scope>NUCLEOTIDE SEQUENCE [LARGE SCALE GENOMIC DNA]</scope>
    <source>
        <strain evidence="12 13">DSM 18793</strain>
    </source>
</reference>